<dbReference type="RefSeq" id="WP_176027540.1">
    <property type="nucleotide sequence ID" value="NZ_JBHULX010000027.1"/>
</dbReference>
<reference evidence="2" key="1">
    <citation type="journal article" date="2019" name="Int. J. Syst. Evol. Microbiol.">
        <title>The Global Catalogue of Microorganisms (GCM) 10K type strain sequencing project: providing services to taxonomists for standard genome sequencing and annotation.</title>
        <authorList>
            <consortium name="The Broad Institute Genomics Platform"/>
            <consortium name="The Broad Institute Genome Sequencing Center for Infectious Disease"/>
            <person name="Wu L."/>
            <person name="Ma J."/>
        </authorList>
    </citation>
    <scope>NUCLEOTIDE SEQUENCE [LARGE SCALE GENOMIC DNA]</scope>
    <source>
        <strain evidence="2">KCTC 42423</strain>
    </source>
</reference>
<keyword evidence="2" id="KW-1185">Reference proteome</keyword>
<sequence>MKKHQHTNIEMDSSKILLVVATEGALDMSGCDFIVTPSLQQLTQTRSNKKVKNTLLSVETYFQSWVIGERYMDVKAAIS</sequence>
<accession>A0ABW5N9S9</accession>
<organism evidence="1 2">
    <name type="scientific">Aquimarina hainanensis</name>
    <dbReference type="NCBI Taxonomy" id="1578017"/>
    <lineage>
        <taxon>Bacteria</taxon>
        <taxon>Pseudomonadati</taxon>
        <taxon>Bacteroidota</taxon>
        <taxon>Flavobacteriia</taxon>
        <taxon>Flavobacteriales</taxon>
        <taxon>Flavobacteriaceae</taxon>
        <taxon>Aquimarina</taxon>
    </lineage>
</organism>
<evidence type="ECO:0000313" key="2">
    <source>
        <dbReference type="Proteomes" id="UP001597459"/>
    </source>
</evidence>
<dbReference type="Proteomes" id="UP001597459">
    <property type="component" value="Unassembled WGS sequence"/>
</dbReference>
<dbReference type="EMBL" id="JBHULX010000027">
    <property type="protein sequence ID" value="MFD2591906.1"/>
    <property type="molecule type" value="Genomic_DNA"/>
</dbReference>
<gene>
    <name evidence="1" type="ORF">ACFSTE_13800</name>
</gene>
<name>A0ABW5N9S9_9FLAO</name>
<protein>
    <submittedName>
        <fullName evidence="1">Uncharacterized protein</fullName>
    </submittedName>
</protein>
<proteinExistence type="predicted"/>
<evidence type="ECO:0000313" key="1">
    <source>
        <dbReference type="EMBL" id="MFD2591906.1"/>
    </source>
</evidence>
<comment type="caution">
    <text evidence="1">The sequence shown here is derived from an EMBL/GenBank/DDBJ whole genome shotgun (WGS) entry which is preliminary data.</text>
</comment>